<accession>A0A0G0U137</accession>
<feature type="region of interest" description="Disordered" evidence="1">
    <location>
        <begin position="1"/>
        <end position="20"/>
    </location>
</feature>
<protein>
    <submittedName>
        <fullName evidence="2">Uncharacterized protein</fullName>
    </submittedName>
</protein>
<sequence>MSTVQSQSVLQPGKDADEHTQTLQQNIAQTLTALTGGPVTSDQVMPSQDQDVASEELKQLMKNPQPKIDLRDLKSGVEGKPRTESSKHFLGTFLARLRKKHPEGEVVEKS</sequence>
<evidence type="ECO:0000313" key="3">
    <source>
        <dbReference type="Proteomes" id="UP000034601"/>
    </source>
</evidence>
<evidence type="ECO:0000313" key="2">
    <source>
        <dbReference type="EMBL" id="KKR82818.1"/>
    </source>
</evidence>
<comment type="caution">
    <text evidence="2">The sequence shown here is derived from an EMBL/GenBank/DDBJ whole genome shotgun (WGS) entry which is preliminary data.</text>
</comment>
<proteinExistence type="predicted"/>
<name>A0A0G0U137_9BACT</name>
<feature type="compositionally biased region" description="Polar residues" evidence="1">
    <location>
        <begin position="1"/>
        <end position="10"/>
    </location>
</feature>
<dbReference type="EMBL" id="LCAB01000009">
    <property type="protein sequence ID" value="KKR82818.1"/>
    <property type="molecule type" value="Genomic_DNA"/>
</dbReference>
<dbReference type="AlphaFoldDB" id="A0A0G0U137"/>
<organism evidence="2 3">
    <name type="scientific">Candidatus Daviesbacteria bacterium GW2011_GWA2_40_9</name>
    <dbReference type="NCBI Taxonomy" id="1618424"/>
    <lineage>
        <taxon>Bacteria</taxon>
        <taxon>Candidatus Daviesiibacteriota</taxon>
    </lineage>
</organism>
<reference evidence="2 3" key="1">
    <citation type="journal article" date="2015" name="Nature">
        <title>rRNA introns, odd ribosomes, and small enigmatic genomes across a large radiation of phyla.</title>
        <authorList>
            <person name="Brown C.T."/>
            <person name="Hug L.A."/>
            <person name="Thomas B.C."/>
            <person name="Sharon I."/>
            <person name="Castelle C.J."/>
            <person name="Singh A."/>
            <person name="Wilkins M.J."/>
            <person name="Williams K.H."/>
            <person name="Banfield J.F."/>
        </authorList>
    </citation>
    <scope>NUCLEOTIDE SEQUENCE [LARGE SCALE GENOMIC DNA]</scope>
</reference>
<dbReference type="Proteomes" id="UP000034601">
    <property type="component" value="Unassembled WGS sequence"/>
</dbReference>
<evidence type="ECO:0000256" key="1">
    <source>
        <dbReference type="SAM" id="MobiDB-lite"/>
    </source>
</evidence>
<gene>
    <name evidence="2" type="ORF">UU29_C0009G0089</name>
</gene>